<gene>
    <name evidence="2" type="ORF">RIF29_09227</name>
</gene>
<dbReference type="AlphaFoldDB" id="A0AAN9FXV9"/>
<feature type="compositionally biased region" description="Acidic residues" evidence="1">
    <location>
        <begin position="1"/>
        <end position="10"/>
    </location>
</feature>
<keyword evidence="3" id="KW-1185">Reference proteome</keyword>
<sequence length="88" mass="10334">MQGCNEELEGEKEQGEVPADEDQEMDLDMEEEQWMAHRFEEILEDEPEEELEEDEAAPEELEEWWFDPAKATTMDDSVETNSQGCFML</sequence>
<proteinExistence type="predicted"/>
<feature type="compositionally biased region" description="Polar residues" evidence="1">
    <location>
        <begin position="79"/>
        <end position="88"/>
    </location>
</feature>
<feature type="region of interest" description="Disordered" evidence="1">
    <location>
        <begin position="69"/>
        <end position="88"/>
    </location>
</feature>
<organism evidence="2 3">
    <name type="scientific">Crotalaria pallida</name>
    <name type="common">Smooth rattlebox</name>
    <name type="synonym">Crotalaria striata</name>
    <dbReference type="NCBI Taxonomy" id="3830"/>
    <lineage>
        <taxon>Eukaryota</taxon>
        <taxon>Viridiplantae</taxon>
        <taxon>Streptophyta</taxon>
        <taxon>Embryophyta</taxon>
        <taxon>Tracheophyta</taxon>
        <taxon>Spermatophyta</taxon>
        <taxon>Magnoliopsida</taxon>
        <taxon>eudicotyledons</taxon>
        <taxon>Gunneridae</taxon>
        <taxon>Pentapetalae</taxon>
        <taxon>rosids</taxon>
        <taxon>fabids</taxon>
        <taxon>Fabales</taxon>
        <taxon>Fabaceae</taxon>
        <taxon>Papilionoideae</taxon>
        <taxon>50 kb inversion clade</taxon>
        <taxon>genistoids sensu lato</taxon>
        <taxon>core genistoids</taxon>
        <taxon>Crotalarieae</taxon>
        <taxon>Crotalaria</taxon>
    </lineage>
</organism>
<name>A0AAN9FXV9_CROPI</name>
<reference evidence="2 3" key="1">
    <citation type="submission" date="2024-01" db="EMBL/GenBank/DDBJ databases">
        <title>The genomes of 5 underutilized Papilionoideae crops provide insights into root nodulation and disease resistanc.</title>
        <authorList>
            <person name="Yuan L."/>
        </authorList>
    </citation>
    <scope>NUCLEOTIDE SEQUENCE [LARGE SCALE GENOMIC DNA]</scope>
    <source>
        <strain evidence="2">ZHUSHIDOU_FW_LH</strain>
        <tissue evidence="2">Leaf</tissue>
    </source>
</reference>
<feature type="region of interest" description="Disordered" evidence="1">
    <location>
        <begin position="1"/>
        <end position="24"/>
    </location>
</feature>
<accession>A0AAN9FXV9</accession>
<evidence type="ECO:0000256" key="1">
    <source>
        <dbReference type="SAM" id="MobiDB-lite"/>
    </source>
</evidence>
<dbReference type="Proteomes" id="UP001372338">
    <property type="component" value="Unassembled WGS sequence"/>
</dbReference>
<evidence type="ECO:0000313" key="2">
    <source>
        <dbReference type="EMBL" id="KAK7281340.1"/>
    </source>
</evidence>
<dbReference type="EMBL" id="JAYWIO010000002">
    <property type="protein sequence ID" value="KAK7281340.1"/>
    <property type="molecule type" value="Genomic_DNA"/>
</dbReference>
<protein>
    <submittedName>
        <fullName evidence="2">Uncharacterized protein</fullName>
    </submittedName>
</protein>
<evidence type="ECO:0000313" key="3">
    <source>
        <dbReference type="Proteomes" id="UP001372338"/>
    </source>
</evidence>
<comment type="caution">
    <text evidence="2">The sequence shown here is derived from an EMBL/GenBank/DDBJ whole genome shotgun (WGS) entry which is preliminary data.</text>
</comment>